<sequence>MVQKYTSEELLSFEKGAALPEGVDLTPFLKLVEQVKEALKEFEEAHPPRRKSFTHPKKKRVPKEIKQTDGDGWTSFVPTNAKRLDSAIAEDDGFTTETHGHHGHVKHNNNGDSETGAKQHAIFKHNSSKISSGKAGIADSRDTVAVTQTSKFNAFDALNDDDEE</sequence>
<evidence type="ECO:0000256" key="4">
    <source>
        <dbReference type="ARBA" id="ARBA00022490"/>
    </source>
</evidence>
<evidence type="ECO:0000256" key="5">
    <source>
        <dbReference type="ARBA" id="ARBA00022540"/>
    </source>
</evidence>
<evidence type="ECO:0000256" key="10">
    <source>
        <dbReference type="ARBA" id="ARBA00025387"/>
    </source>
</evidence>
<dbReference type="GO" id="GO:0008190">
    <property type="term" value="F:eukaryotic initiation factor 4E binding"/>
    <property type="evidence" value="ECO:0007669"/>
    <property type="project" value="InterPro"/>
</dbReference>
<evidence type="ECO:0000256" key="8">
    <source>
        <dbReference type="ARBA" id="ARBA00022917"/>
    </source>
</evidence>
<name>A0A9W7DPP3_AMBMO</name>
<evidence type="ECO:0000256" key="6">
    <source>
        <dbReference type="ARBA" id="ARBA00022553"/>
    </source>
</evidence>
<dbReference type="Pfam" id="PF17052">
    <property type="entry name" value="CAF20"/>
    <property type="match status" value="1"/>
</dbReference>
<keyword evidence="5 11" id="KW-0396">Initiation factor</keyword>
<comment type="caution">
    <text evidence="13">The sequence shown here is derived from an EMBL/GenBank/DDBJ whole genome shotgun (WGS) entry which is preliminary data.</text>
</comment>
<gene>
    <name evidence="13" type="ORF">Amon01_000880900</name>
</gene>
<keyword evidence="14" id="KW-1185">Reference proteome</keyword>
<reference evidence="13" key="1">
    <citation type="submission" date="2023-04" db="EMBL/GenBank/DDBJ databases">
        <title>Ambrosiozyma monospora NBRC 1965.</title>
        <authorList>
            <person name="Ichikawa N."/>
            <person name="Sato H."/>
            <person name="Tonouchi N."/>
        </authorList>
    </citation>
    <scope>NUCLEOTIDE SEQUENCE</scope>
    <source>
        <strain evidence="13">NBRC 1965</strain>
    </source>
</reference>
<evidence type="ECO:0000313" key="13">
    <source>
        <dbReference type="EMBL" id="GMG60251.1"/>
    </source>
</evidence>
<evidence type="ECO:0000256" key="9">
    <source>
        <dbReference type="ARBA" id="ARBA00023193"/>
    </source>
</evidence>
<comment type="subcellular location">
    <subcellularLocation>
        <location evidence="1 11">Cytoplasm</location>
    </subcellularLocation>
</comment>
<evidence type="ECO:0000256" key="3">
    <source>
        <dbReference type="ARBA" id="ARBA00020270"/>
    </source>
</evidence>
<feature type="region of interest" description="Disordered" evidence="12">
    <location>
        <begin position="93"/>
        <end position="141"/>
    </location>
</feature>
<evidence type="ECO:0000256" key="11">
    <source>
        <dbReference type="RuleBase" id="RU363005"/>
    </source>
</evidence>
<dbReference type="GO" id="GO:0017148">
    <property type="term" value="P:negative regulation of translation"/>
    <property type="evidence" value="ECO:0007669"/>
    <property type="project" value="UniProtKB-UniRule"/>
</dbReference>
<dbReference type="GO" id="GO:0003743">
    <property type="term" value="F:translation initiation factor activity"/>
    <property type="evidence" value="ECO:0007669"/>
    <property type="project" value="UniProtKB-KW"/>
</dbReference>
<dbReference type="OrthoDB" id="3995390at2759"/>
<keyword evidence="6" id="KW-0597">Phosphoprotein</keyword>
<evidence type="ECO:0000256" key="2">
    <source>
        <dbReference type="ARBA" id="ARBA00006057"/>
    </source>
</evidence>
<evidence type="ECO:0000313" key="14">
    <source>
        <dbReference type="Proteomes" id="UP001165063"/>
    </source>
</evidence>
<comment type="similarity">
    <text evidence="2 11">Belongs to the CAF20 family.</text>
</comment>
<keyword evidence="8 11" id="KW-0648">Protein biosynthesis</keyword>
<keyword evidence="7 11" id="KW-0810">Translation regulation</keyword>
<keyword evidence="9 11" id="KW-0652">Protein synthesis inhibitor</keyword>
<keyword evidence="4 11" id="KW-0963">Cytoplasm</keyword>
<proteinExistence type="inferred from homology"/>
<dbReference type="Proteomes" id="UP001165063">
    <property type="component" value="Unassembled WGS sequence"/>
</dbReference>
<dbReference type="InterPro" id="IPR031456">
    <property type="entry name" value="Caf20"/>
</dbReference>
<dbReference type="AlphaFoldDB" id="A0A9W7DPP3"/>
<evidence type="ECO:0000256" key="12">
    <source>
        <dbReference type="SAM" id="MobiDB-lite"/>
    </source>
</evidence>
<feature type="compositionally biased region" description="Basic residues" evidence="12">
    <location>
        <begin position="48"/>
        <end position="61"/>
    </location>
</feature>
<organism evidence="13 14">
    <name type="scientific">Ambrosiozyma monospora</name>
    <name type="common">Yeast</name>
    <name type="synonym">Endomycopsis monosporus</name>
    <dbReference type="NCBI Taxonomy" id="43982"/>
    <lineage>
        <taxon>Eukaryota</taxon>
        <taxon>Fungi</taxon>
        <taxon>Dikarya</taxon>
        <taxon>Ascomycota</taxon>
        <taxon>Saccharomycotina</taxon>
        <taxon>Pichiomycetes</taxon>
        <taxon>Pichiales</taxon>
        <taxon>Pichiaceae</taxon>
        <taxon>Ambrosiozyma</taxon>
    </lineage>
</organism>
<comment type="function">
    <text evidence="10 11">Acts as an inhibitor of cap-dependent translation. Competes with eIF4G1 and EAP1 for binding to eIF4E and interferes with the formation of the eIF4F complex, inhibiting translation and stabilizing mRNA.</text>
</comment>
<dbReference type="GO" id="GO:0005737">
    <property type="term" value="C:cytoplasm"/>
    <property type="evidence" value="ECO:0007669"/>
    <property type="project" value="UniProtKB-SubCell"/>
</dbReference>
<evidence type="ECO:0000256" key="7">
    <source>
        <dbReference type="ARBA" id="ARBA00022845"/>
    </source>
</evidence>
<protein>
    <recommendedName>
        <fullName evidence="3 11">Cap-associated protein CAF20</fullName>
    </recommendedName>
</protein>
<feature type="region of interest" description="Disordered" evidence="12">
    <location>
        <begin position="42"/>
        <end position="77"/>
    </location>
</feature>
<dbReference type="EMBL" id="BSXU01008443">
    <property type="protein sequence ID" value="GMG60251.1"/>
    <property type="molecule type" value="Genomic_DNA"/>
</dbReference>
<accession>A0A9W7DPP3</accession>
<evidence type="ECO:0000256" key="1">
    <source>
        <dbReference type="ARBA" id="ARBA00004496"/>
    </source>
</evidence>